<accession>A0A8I1DDB5</accession>
<dbReference type="InterPro" id="IPR013149">
    <property type="entry name" value="ADH-like_C"/>
</dbReference>
<evidence type="ECO:0000256" key="4">
    <source>
        <dbReference type="RuleBase" id="RU361277"/>
    </source>
</evidence>
<dbReference type="PANTHER" id="PTHR43401">
    <property type="entry name" value="L-THREONINE 3-DEHYDROGENASE"/>
    <property type="match status" value="1"/>
</dbReference>
<comment type="cofactor">
    <cofactor evidence="4">
        <name>Zn(2+)</name>
        <dbReference type="ChEBI" id="CHEBI:29105"/>
    </cofactor>
</comment>
<comment type="caution">
    <text evidence="6">The sequence shown here is derived from an EMBL/GenBank/DDBJ whole genome shotgun (WGS) entry which is preliminary data.</text>
</comment>
<dbReference type="Pfam" id="PF00107">
    <property type="entry name" value="ADH_zinc_N"/>
    <property type="match status" value="1"/>
</dbReference>
<dbReference type="AlphaFoldDB" id="A0A8I1DDB5"/>
<dbReference type="InterPro" id="IPR013154">
    <property type="entry name" value="ADH-like_N"/>
</dbReference>
<dbReference type="InterPro" id="IPR020843">
    <property type="entry name" value="ER"/>
</dbReference>
<evidence type="ECO:0000256" key="3">
    <source>
        <dbReference type="ARBA" id="ARBA00023002"/>
    </source>
</evidence>
<dbReference type="CDD" id="cd08236">
    <property type="entry name" value="sugar_DH"/>
    <property type="match status" value="1"/>
</dbReference>
<evidence type="ECO:0000313" key="7">
    <source>
        <dbReference type="Proteomes" id="UP000633619"/>
    </source>
</evidence>
<dbReference type="SUPFAM" id="SSF50129">
    <property type="entry name" value="GroES-like"/>
    <property type="match status" value="1"/>
</dbReference>
<keyword evidence="2 4" id="KW-0862">Zinc</keyword>
<dbReference type="GO" id="GO:0008270">
    <property type="term" value="F:zinc ion binding"/>
    <property type="evidence" value="ECO:0007669"/>
    <property type="project" value="InterPro"/>
</dbReference>
<dbReference type="PROSITE" id="PS00059">
    <property type="entry name" value="ADH_ZINC"/>
    <property type="match status" value="1"/>
</dbReference>
<comment type="similarity">
    <text evidence="4">Belongs to the zinc-containing alcohol dehydrogenase family.</text>
</comment>
<keyword evidence="1 4" id="KW-0479">Metal-binding</keyword>
<evidence type="ECO:0000259" key="5">
    <source>
        <dbReference type="SMART" id="SM00829"/>
    </source>
</evidence>
<dbReference type="InterPro" id="IPR036291">
    <property type="entry name" value="NAD(P)-bd_dom_sf"/>
</dbReference>
<protein>
    <submittedName>
        <fullName evidence="6">Galactitol-1-phosphate 5-dehydrogenase</fullName>
    </submittedName>
</protein>
<dbReference type="RefSeq" id="WP_181730697.1">
    <property type="nucleotide sequence ID" value="NZ_JACEIR010000001.1"/>
</dbReference>
<evidence type="ECO:0000313" key="6">
    <source>
        <dbReference type="EMBL" id="MBH8596398.1"/>
    </source>
</evidence>
<dbReference type="GO" id="GO:0016491">
    <property type="term" value="F:oxidoreductase activity"/>
    <property type="evidence" value="ECO:0007669"/>
    <property type="project" value="UniProtKB-KW"/>
</dbReference>
<dbReference type="InterPro" id="IPR002328">
    <property type="entry name" value="ADH_Zn_CS"/>
</dbReference>
<dbReference type="Pfam" id="PF08240">
    <property type="entry name" value="ADH_N"/>
    <property type="match status" value="1"/>
</dbReference>
<dbReference type="SUPFAM" id="SSF51735">
    <property type="entry name" value="NAD(P)-binding Rossmann-fold domains"/>
    <property type="match status" value="1"/>
</dbReference>
<keyword evidence="7" id="KW-1185">Reference proteome</keyword>
<dbReference type="EMBL" id="JAECVW010000015">
    <property type="protein sequence ID" value="MBH8596398.1"/>
    <property type="molecule type" value="Genomic_DNA"/>
</dbReference>
<proteinExistence type="inferred from homology"/>
<evidence type="ECO:0000256" key="1">
    <source>
        <dbReference type="ARBA" id="ARBA00022723"/>
    </source>
</evidence>
<name>A0A8I1DDB5_THEIN</name>
<dbReference type="InterPro" id="IPR011032">
    <property type="entry name" value="GroES-like_sf"/>
</dbReference>
<dbReference type="InterPro" id="IPR050129">
    <property type="entry name" value="Zn_alcohol_dh"/>
</dbReference>
<gene>
    <name evidence="6" type="ORF">I8U20_13925</name>
</gene>
<dbReference type="Gene3D" id="3.40.50.720">
    <property type="entry name" value="NAD(P)-binding Rossmann-like Domain"/>
    <property type="match status" value="1"/>
</dbReference>
<dbReference type="PANTHER" id="PTHR43401:SF2">
    <property type="entry name" value="L-THREONINE 3-DEHYDROGENASE"/>
    <property type="match status" value="1"/>
</dbReference>
<feature type="domain" description="Enoyl reductase (ER)" evidence="5">
    <location>
        <begin position="8"/>
        <end position="345"/>
    </location>
</feature>
<dbReference type="SMART" id="SM00829">
    <property type="entry name" value="PKS_ER"/>
    <property type="match status" value="1"/>
</dbReference>
<sequence>MKTLNLYGVQDLRFEYSPEPVIQHPDDVIIKVKAVGICGSDISRYKKLGPYVKGMTFGHEFAGIVQETGAGVKGFKAGDRVAACPAFVCGECESCRRGAPSQCEKLTVMGARHPGAYAEYVKLPSSHLIHLPDHLDFDTAALVEPSSVVAHGFYRTNIKPGDEVAIAGVGSIGLLAVQWAKIFGAKKVYAIDIDDKKLKIANKVGADVLIHSMDSPPPEQIMEYTRGRGVDVAVETAGSPVTSAQVLALPRKGGKVVLMGIPYEDVHLDRFYFEKIVRNELTIYGSWNAVSSPFPGKEWITTLHYMSTGKINVHPIISHRLALSEGPDVFKKIINKEMEYAKILFYPELD</sequence>
<keyword evidence="3" id="KW-0560">Oxidoreductase</keyword>
<reference evidence="6 7" key="1">
    <citation type="submission" date="2020-12" db="EMBL/GenBank/DDBJ databases">
        <title>WGS of Thermoactinomyces spp.</title>
        <authorList>
            <person name="Cheng K."/>
        </authorList>
    </citation>
    <scope>NUCLEOTIDE SEQUENCE [LARGE SCALE GENOMIC DNA]</scope>
    <source>
        <strain evidence="7">CICC 10671\DSM 43846</strain>
    </source>
</reference>
<evidence type="ECO:0000256" key="2">
    <source>
        <dbReference type="ARBA" id="ARBA00022833"/>
    </source>
</evidence>
<dbReference type="Proteomes" id="UP000633619">
    <property type="component" value="Unassembled WGS sequence"/>
</dbReference>
<organism evidence="6 7">
    <name type="scientific">Thermoactinomyces intermedius</name>
    <dbReference type="NCBI Taxonomy" id="2024"/>
    <lineage>
        <taxon>Bacteria</taxon>
        <taxon>Bacillati</taxon>
        <taxon>Bacillota</taxon>
        <taxon>Bacilli</taxon>
        <taxon>Bacillales</taxon>
        <taxon>Thermoactinomycetaceae</taxon>
        <taxon>Thermoactinomyces</taxon>
    </lineage>
</organism>
<dbReference type="Gene3D" id="3.90.180.10">
    <property type="entry name" value="Medium-chain alcohol dehydrogenases, catalytic domain"/>
    <property type="match status" value="1"/>
</dbReference>